<dbReference type="AlphaFoldDB" id="A0A0W4ZTF3"/>
<dbReference type="EMBL" id="LFWA01000004">
    <property type="protein sequence ID" value="KTW31666.1"/>
    <property type="molecule type" value="Genomic_DNA"/>
</dbReference>
<dbReference type="eggNOG" id="KOG1721">
    <property type="taxonomic scope" value="Eukaryota"/>
</dbReference>
<protein>
    <recommendedName>
        <fullName evidence="5">C2H2-type domain-containing protein</fullName>
    </recommendedName>
</protein>
<evidence type="ECO:0000259" key="5">
    <source>
        <dbReference type="PROSITE" id="PS50157"/>
    </source>
</evidence>
<dbReference type="PROSITE" id="PS00028">
    <property type="entry name" value="ZINC_FINGER_C2H2_1"/>
    <property type="match status" value="2"/>
</dbReference>
<feature type="domain" description="C2H2-type" evidence="5">
    <location>
        <begin position="290"/>
        <end position="319"/>
    </location>
</feature>
<dbReference type="Gene3D" id="3.30.160.60">
    <property type="entry name" value="Classic Zinc Finger"/>
    <property type="match status" value="3"/>
</dbReference>
<accession>A0A0W4ZTF3</accession>
<dbReference type="GO" id="GO:0000978">
    <property type="term" value="F:RNA polymerase II cis-regulatory region sequence-specific DNA binding"/>
    <property type="evidence" value="ECO:0007669"/>
    <property type="project" value="TreeGrafter"/>
</dbReference>
<sequence>MALVQRNYLEGNYIDRNCFQKQIPPEFYFLKSEISNSKFSSDYTDYPNIYEPQAYRYIDEDNKPGCFEGKTGEILLNKSNMTIQDPLSSSLVLIDTYSSKNHIFPSSDIQSGGFDTSLMMQNVIDPQLFSEKNIQNMPSISHKMQLLSPPYSSMQYDKNLVSNFTQNSCEKPNQEDLRFLIDHCSQLQVDFKDSIHQLSSQIFSPPMSPEDNTIVNLGDLSQNNTSFEKPFNQILVTMPFNDKKQHDVPSSNEVLEKSTTFGRFSSRRTMISLEAISSFIQGPEESDGKFVCLYNGCLKRFGRKYNIQSHIQTHLSDRPYCCPICRARFVRHHDLKRHVKIHGDQKPYSCPCGKSFVRTDALKRHRVRGICKGSILCQGKDM</sequence>
<feature type="domain" description="C2H2-type" evidence="5">
    <location>
        <begin position="320"/>
        <end position="347"/>
    </location>
</feature>
<dbReference type="PROSITE" id="PS50157">
    <property type="entry name" value="ZINC_FINGER_C2H2_2"/>
    <property type="match status" value="2"/>
</dbReference>
<gene>
    <name evidence="6" type="ORF">T551_00927</name>
</gene>
<evidence type="ECO:0000256" key="4">
    <source>
        <dbReference type="PROSITE-ProRule" id="PRU00042"/>
    </source>
</evidence>
<dbReference type="RefSeq" id="XP_018230358.1">
    <property type="nucleotide sequence ID" value="XM_018373191.1"/>
</dbReference>
<dbReference type="PANTHER" id="PTHR23235">
    <property type="entry name" value="KRUEPPEL-LIKE TRANSCRIPTION FACTOR"/>
    <property type="match status" value="1"/>
</dbReference>
<organism evidence="6 7">
    <name type="scientific">Pneumocystis jirovecii (strain RU7)</name>
    <name type="common">Human pneumocystis pneumonia agent</name>
    <dbReference type="NCBI Taxonomy" id="1408657"/>
    <lineage>
        <taxon>Eukaryota</taxon>
        <taxon>Fungi</taxon>
        <taxon>Dikarya</taxon>
        <taxon>Ascomycota</taxon>
        <taxon>Taphrinomycotina</taxon>
        <taxon>Pneumocystomycetes</taxon>
        <taxon>Pneumocystaceae</taxon>
        <taxon>Pneumocystis</taxon>
    </lineage>
</organism>
<evidence type="ECO:0000313" key="6">
    <source>
        <dbReference type="EMBL" id="KTW31666.1"/>
    </source>
</evidence>
<reference evidence="7" key="1">
    <citation type="journal article" date="2016" name="Nat. Commun.">
        <title>Genome analysis of three Pneumocystis species reveals adaptation mechanisms to life exclusively in mammalian hosts.</title>
        <authorList>
            <person name="Ma L."/>
            <person name="Chen Z."/>
            <person name="Huang D.W."/>
            <person name="Kutty G."/>
            <person name="Ishihara M."/>
            <person name="Wang H."/>
            <person name="Abouelleil A."/>
            <person name="Bishop L."/>
            <person name="Davey E."/>
            <person name="Deng R."/>
            <person name="Deng X."/>
            <person name="Fan L."/>
            <person name="Fantoni G."/>
            <person name="Fitzgerald M."/>
            <person name="Gogineni E."/>
            <person name="Goldberg J.M."/>
            <person name="Handley G."/>
            <person name="Hu X."/>
            <person name="Huber C."/>
            <person name="Jiao X."/>
            <person name="Jones K."/>
            <person name="Levin J.Z."/>
            <person name="Liu Y."/>
            <person name="Macdonald P."/>
            <person name="Melnikov A."/>
            <person name="Raley C."/>
            <person name="Sassi M."/>
            <person name="Sherman B.T."/>
            <person name="Song X."/>
            <person name="Sykes S."/>
            <person name="Tran B."/>
            <person name="Walsh L."/>
            <person name="Xia Y."/>
            <person name="Yang J."/>
            <person name="Young S."/>
            <person name="Zeng Q."/>
            <person name="Zheng X."/>
            <person name="Stephens R."/>
            <person name="Nusbaum C."/>
            <person name="Birren B.W."/>
            <person name="Azadi P."/>
            <person name="Lempicki R.A."/>
            <person name="Cuomo C.A."/>
            <person name="Kovacs J.A."/>
        </authorList>
    </citation>
    <scope>NUCLEOTIDE SEQUENCE [LARGE SCALE GENOMIC DNA]</scope>
    <source>
        <strain evidence="7">RU7</strain>
    </source>
</reference>
<dbReference type="GeneID" id="28939446"/>
<dbReference type="STRING" id="1408657.A0A0W4ZTF3"/>
<dbReference type="PANTHER" id="PTHR23235:SF120">
    <property type="entry name" value="KRUPPEL-LIKE FACTOR 15"/>
    <property type="match status" value="1"/>
</dbReference>
<evidence type="ECO:0000256" key="1">
    <source>
        <dbReference type="ARBA" id="ARBA00022723"/>
    </source>
</evidence>
<name>A0A0W4ZTF3_PNEJ7</name>
<dbReference type="SMART" id="SM00355">
    <property type="entry name" value="ZnF_C2H2"/>
    <property type="match status" value="2"/>
</dbReference>
<proteinExistence type="predicted"/>
<keyword evidence="1" id="KW-0479">Metal-binding</keyword>
<dbReference type="Proteomes" id="UP000053447">
    <property type="component" value="Unassembled WGS sequence"/>
</dbReference>
<dbReference type="GO" id="GO:0000981">
    <property type="term" value="F:DNA-binding transcription factor activity, RNA polymerase II-specific"/>
    <property type="evidence" value="ECO:0007669"/>
    <property type="project" value="TreeGrafter"/>
</dbReference>
<keyword evidence="2 4" id="KW-0863">Zinc-finger</keyword>
<evidence type="ECO:0000313" key="7">
    <source>
        <dbReference type="Proteomes" id="UP000053447"/>
    </source>
</evidence>
<dbReference type="SUPFAM" id="SSF57667">
    <property type="entry name" value="beta-beta-alpha zinc fingers"/>
    <property type="match status" value="2"/>
</dbReference>
<keyword evidence="3" id="KW-0862">Zinc</keyword>
<comment type="caution">
    <text evidence="6">The sequence shown here is derived from an EMBL/GenBank/DDBJ whole genome shotgun (WGS) entry which is preliminary data.</text>
</comment>
<evidence type="ECO:0000256" key="3">
    <source>
        <dbReference type="ARBA" id="ARBA00022833"/>
    </source>
</evidence>
<keyword evidence="7" id="KW-1185">Reference proteome</keyword>
<dbReference type="InterPro" id="IPR013087">
    <property type="entry name" value="Znf_C2H2_type"/>
</dbReference>
<dbReference type="GO" id="GO:0008270">
    <property type="term" value="F:zinc ion binding"/>
    <property type="evidence" value="ECO:0007669"/>
    <property type="project" value="UniProtKB-KW"/>
</dbReference>
<evidence type="ECO:0000256" key="2">
    <source>
        <dbReference type="ARBA" id="ARBA00022771"/>
    </source>
</evidence>
<dbReference type="VEuPathDB" id="FungiDB:T551_00927"/>
<dbReference type="InterPro" id="IPR036236">
    <property type="entry name" value="Znf_C2H2_sf"/>
</dbReference>
<dbReference type="OrthoDB" id="8117402at2759"/>